<evidence type="ECO:0000313" key="2">
    <source>
        <dbReference type="EMBL" id="OAJ56737.1"/>
    </source>
</evidence>
<proteinExistence type="predicted"/>
<dbReference type="EMBL" id="LXJZ01000184">
    <property type="protein sequence ID" value="OAJ56737.1"/>
    <property type="molecule type" value="Genomic_DNA"/>
</dbReference>
<dbReference type="STRING" id="1462993.A6V36_33100"/>
<dbReference type="RefSeq" id="WP_064269461.1">
    <property type="nucleotide sequence ID" value="NZ_LXJZ01000184.1"/>
</dbReference>
<dbReference type="PROSITE" id="PS50994">
    <property type="entry name" value="INTEGRASE"/>
    <property type="match status" value="1"/>
</dbReference>
<dbReference type="InterPro" id="IPR001584">
    <property type="entry name" value="Integrase_cat-core"/>
</dbReference>
<sequence>MSRRKPELQALDLASWPAVAWTDFDAKARKVIKIRMQAIERFARGEPVKGIEQSTGVNRRQLYRWLERGLSHHPDGRIYGFRGLQNYVRVTEYARLGQITVRGERGSRGTAGAFSQLLERYPSLSAWLRLQVKRRRVTLEQIHTEGRLHTRLSGLQPLHVEFLWQCRSAGLTVGDYPFNTRGRAIRSLAAHLKAEMLRNFATGARAAGASHLKGIPRHEDDFGSPPATRPYQVVEFDGHRLDIRLKVVVRDQLGFEHEFEIERVWLLAIIDVCTRAVLGYHIALGREYSRYDVIKTIENALEPHRPRSFTIPGLTYGPRDGFPSQRLPELAYVTWEWMKLDNAKANLANESRAALCEFVGCCVDAGPKYSPDERPYIERFFGTIAGRLSSRLPGYTGSHPRDLRRALADPKGNLRLYVSLDELEELIEYAIASYHGTPHAGLNNVTPLEAMEYFVRGSQQLLTWLPEHHRRSLCLMQSAIHCQVRAYLGKGVRPHINLHGARYTSAVLACSTQFIGKRLLVYMNADDMRSVRAFLPDGTELGVLDVQGAWRLMPHNLKLRQEILKEKGNRRSQTSVEANPIEEYVQGKLAKAKKTRRAASDLSQAMRVMSAASTARPPVGPPTTVTVAELTAERPSEPETEGVAALRGPTRPRKLTIGTGQVF</sequence>
<dbReference type="OrthoDB" id="8736397at2"/>
<evidence type="ECO:0000313" key="4">
    <source>
        <dbReference type="Proteomes" id="UP000077961"/>
    </source>
</evidence>
<dbReference type="GO" id="GO:0003676">
    <property type="term" value="F:nucleic acid binding"/>
    <property type="evidence" value="ECO:0007669"/>
    <property type="project" value="InterPro"/>
</dbReference>
<evidence type="ECO:0000313" key="3">
    <source>
        <dbReference type="EMBL" id="OAJ57160.1"/>
    </source>
</evidence>
<keyword evidence="4" id="KW-1185">Reference proteome</keyword>
<reference evidence="4 5" key="1">
    <citation type="submission" date="2016-04" db="EMBL/GenBank/DDBJ databases">
        <title>Reclassification of Paraburkholderia panaciterrae (Farh et al. 2015) Dobritsa &amp; Samadpour 2016 as a later homotypic synonym of Paraburkholderia ginsengiterrae (Farh et al. 2015) Dobritsa &amp; Samadpour 2016.</title>
        <authorList>
            <person name="Dobritsa A.P."/>
            <person name="Kutumbaka K."/>
            <person name="Samadpour M."/>
        </authorList>
    </citation>
    <scope>NUCLEOTIDE SEQUENCE [LARGE SCALE GENOMIC DNA]</scope>
    <source>
        <strain evidence="3 5">DCY85</strain>
        <strain evidence="2 4">DCY85-1</strain>
    </source>
</reference>
<dbReference type="SUPFAM" id="SSF53098">
    <property type="entry name" value="Ribonuclease H-like"/>
    <property type="match status" value="1"/>
</dbReference>
<feature type="domain" description="Integrase catalytic" evidence="1">
    <location>
        <begin position="226"/>
        <end position="455"/>
    </location>
</feature>
<gene>
    <name evidence="2" type="ORF">A6V36_33100</name>
    <name evidence="3" type="ORF">A6V37_29845</name>
</gene>
<protein>
    <submittedName>
        <fullName evidence="3">Integrase</fullName>
    </submittedName>
</protein>
<evidence type="ECO:0000313" key="5">
    <source>
        <dbReference type="Proteomes" id="UP000078116"/>
    </source>
</evidence>
<accession>A0A1A9N5G8</accession>
<name>A0A1A9N5G8_9BURK</name>
<dbReference type="EMBL" id="LXKA01000329">
    <property type="protein sequence ID" value="OAJ57160.1"/>
    <property type="molecule type" value="Genomic_DNA"/>
</dbReference>
<organism evidence="3 5">
    <name type="scientific">Paraburkholderia ginsengiterrae</name>
    <dbReference type="NCBI Taxonomy" id="1462993"/>
    <lineage>
        <taxon>Bacteria</taxon>
        <taxon>Pseudomonadati</taxon>
        <taxon>Pseudomonadota</taxon>
        <taxon>Betaproteobacteria</taxon>
        <taxon>Burkholderiales</taxon>
        <taxon>Burkholderiaceae</taxon>
        <taxon>Paraburkholderia</taxon>
    </lineage>
</organism>
<dbReference type="GO" id="GO:0015074">
    <property type="term" value="P:DNA integration"/>
    <property type="evidence" value="ECO:0007669"/>
    <property type="project" value="InterPro"/>
</dbReference>
<dbReference type="Proteomes" id="UP000077961">
    <property type="component" value="Unassembled WGS sequence"/>
</dbReference>
<dbReference type="InterPro" id="IPR012337">
    <property type="entry name" value="RNaseH-like_sf"/>
</dbReference>
<dbReference type="Gene3D" id="3.30.420.10">
    <property type="entry name" value="Ribonuclease H-like superfamily/Ribonuclease H"/>
    <property type="match status" value="1"/>
</dbReference>
<comment type="caution">
    <text evidence="3">The sequence shown here is derived from an EMBL/GenBank/DDBJ whole genome shotgun (WGS) entry which is preliminary data.</text>
</comment>
<dbReference type="AlphaFoldDB" id="A0A1A9N5G8"/>
<dbReference type="Proteomes" id="UP000078116">
    <property type="component" value="Unassembled WGS sequence"/>
</dbReference>
<evidence type="ECO:0000259" key="1">
    <source>
        <dbReference type="PROSITE" id="PS50994"/>
    </source>
</evidence>
<dbReference type="InterPro" id="IPR036397">
    <property type="entry name" value="RNaseH_sf"/>
</dbReference>